<dbReference type="SUPFAM" id="SSF116965">
    <property type="entry name" value="Hypothetical protein MPN330"/>
    <property type="match status" value="1"/>
</dbReference>
<proteinExistence type="predicted"/>
<sequence length="249" mass="29704">MNDNYYDITLKKIHQLIDEEKYEEAYIIINQELSAPYVPMDFEEKLQKLAIESSSKMQNDFVKNINWNLDKVTEIMKNNLNLETQLIAIDALRNLNVRKIIPHIKQYLANPEIKNEFKTFMFFVLMEQKIDEEFEVVKFDSKYYINPCKFDLFASQNVLKEIELKLENLIYDKDPSLYTICKNVTSSYYYNAFPDFDFETNTINDIVTCILVYSQKALGLEVNWDQISEKIEFNKRNVDKLLNRFEKIL</sequence>
<dbReference type="EMBL" id="CP017015">
    <property type="protein sequence ID" value="AOG60249.1"/>
    <property type="molecule type" value="Genomic_DNA"/>
</dbReference>
<accession>A0A1B3SJY8</accession>
<name>A0A1B3SJY8_9MOLU</name>
<reference evidence="1 2" key="1">
    <citation type="submission" date="2016-08" db="EMBL/GenBank/DDBJ databases">
        <title>Complete genome sequence of Spiroplasma helicoides TABS-2 (DSM 22551).</title>
        <authorList>
            <person name="Shen W.-Y."/>
            <person name="Lo W.-S."/>
            <person name="Lai Y.-C."/>
            <person name="Kuo C.-H."/>
        </authorList>
    </citation>
    <scope>NUCLEOTIDE SEQUENCE [LARGE SCALE GENOMIC DNA]</scope>
    <source>
        <strain evidence="1 2">TABS-2</strain>
    </source>
</reference>
<dbReference type="InterPro" id="IPR024503">
    <property type="entry name" value="DUF3196"/>
</dbReference>
<dbReference type="OrthoDB" id="400159at2"/>
<evidence type="ECO:0008006" key="3">
    <source>
        <dbReference type="Google" id="ProtNLM"/>
    </source>
</evidence>
<dbReference type="Proteomes" id="UP000094378">
    <property type="component" value="Chromosome"/>
</dbReference>
<evidence type="ECO:0000313" key="1">
    <source>
        <dbReference type="EMBL" id="AOG60249.1"/>
    </source>
</evidence>
<evidence type="ECO:0000313" key="2">
    <source>
        <dbReference type="Proteomes" id="UP000094378"/>
    </source>
</evidence>
<dbReference type="KEGG" id="shj:SHELI_v1c02940"/>
<keyword evidence="2" id="KW-1185">Reference proteome</keyword>
<dbReference type="Pfam" id="PF11428">
    <property type="entry name" value="DUF3196"/>
    <property type="match status" value="1"/>
</dbReference>
<dbReference type="AlphaFoldDB" id="A0A1B3SJY8"/>
<organism evidence="1 2">
    <name type="scientific">Spiroplasma helicoides</name>
    <dbReference type="NCBI Taxonomy" id="216938"/>
    <lineage>
        <taxon>Bacteria</taxon>
        <taxon>Bacillati</taxon>
        <taxon>Mycoplasmatota</taxon>
        <taxon>Mollicutes</taxon>
        <taxon>Entomoplasmatales</taxon>
        <taxon>Spiroplasmataceae</taxon>
        <taxon>Spiroplasma</taxon>
    </lineage>
</organism>
<dbReference type="RefSeq" id="WP_069116038.1">
    <property type="nucleotide sequence ID" value="NZ_CP017015.1"/>
</dbReference>
<protein>
    <recommendedName>
        <fullName evidence="3">DUF3196 domain-containing protein</fullName>
    </recommendedName>
</protein>
<dbReference type="PATRIC" id="fig|216938.3.peg.296"/>
<gene>
    <name evidence="1" type="ORF">SHELI_v1c02940</name>
</gene>
<dbReference type="STRING" id="216938.SHELI_v1c02940"/>